<organism evidence="4 5">
    <name type="scientific">Micromonospora peucetia</name>
    <dbReference type="NCBI Taxonomy" id="47871"/>
    <lineage>
        <taxon>Bacteria</taxon>
        <taxon>Bacillati</taxon>
        <taxon>Actinomycetota</taxon>
        <taxon>Actinomycetes</taxon>
        <taxon>Micromonosporales</taxon>
        <taxon>Micromonosporaceae</taxon>
        <taxon>Micromonospora</taxon>
    </lineage>
</organism>
<protein>
    <submittedName>
        <fullName evidence="4">4'-phosphopantetheinyl transferase superfamily protein</fullName>
    </submittedName>
</protein>
<dbReference type="InterPro" id="IPR008278">
    <property type="entry name" value="4-PPantetheinyl_Trfase_dom"/>
</dbReference>
<evidence type="ECO:0000259" key="3">
    <source>
        <dbReference type="Pfam" id="PF01648"/>
    </source>
</evidence>
<name>A0ABZ1EDA9_9ACTN</name>
<dbReference type="Pfam" id="PF01648">
    <property type="entry name" value="ACPS"/>
    <property type="match status" value="1"/>
</dbReference>
<dbReference type="Gene3D" id="3.90.470.20">
    <property type="entry name" value="4'-phosphopantetheinyl transferase domain"/>
    <property type="match status" value="2"/>
</dbReference>
<dbReference type="InterPro" id="IPR050559">
    <property type="entry name" value="P-Pant_transferase_sf"/>
</dbReference>
<feature type="domain" description="4'-phosphopantetheinyl transferase" evidence="3">
    <location>
        <begin position="89"/>
        <end position="150"/>
    </location>
</feature>
<gene>
    <name evidence="4" type="ORF">OIE14_26415</name>
</gene>
<dbReference type="RefSeq" id="WP_091630579.1">
    <property type="nucleotide sequence ID" value="NZ_CP109071.1"/>
</dbReference>
<dbReference type="EMBL" id="CP109071">
    <property type="protein sequence ID" value="WSA31623.1"/>
    <property type="molecule type" value="Genomic_DNA"/>
</dbReference>
<dbReference type="InterPro" id="IPR037143">
    <property type="entry name" value="4-PPantetheinyl_Trfase_dom_sf"/>
</dbReference>
<evidence type="ECO:0000313" key="5">
    <source>
        <dbReference type="Proteomes" id="UP001334804"/>
    </source>
</evidence>
<dbReference type="GO" id="GO:0016740">
    <property type="term" value="F:transferase activity"/>
    <property type="evidence" value="ECO:0007669"/>
    <property type="project" value="UniProtKB-KW"/>
</dbReference>
<reference evidence="4 5" key="1">
    <citation type="submission" date="2022-10" db="EMBL/GenBank/DDBJ databases">
        <title>The complete genomes of actinobacterial strains from the NBC collection.</title>
        <authorList>
            <person name="Joergensen T.S."/>
            <person name="Alvarez Arevalo M."/>
            <person name="Sterndorff E.B."/>
            <person name="Faurdal D."/>
            <person name="Vuksanovic O."/>
            <person name="Mourched A.-S."/>
            <person name="Charusanti P."/>
            <person name="Shaw S."/>
            <person name="Blin K."/>
            <person name="Weber T."/>
        </authorList>
    </citation>
    <scope>NUCLEOTIDE SEQUENCE [LARGE SCALE GENOMIC DNA]</scope>
    <source>
        <strain evidence="4 5">NBC 01809</strain>
    </source>
</reference>
<evidence type="ECO:0000313" key="4">
    <source>
        <dbReference type="EMBL" id="WSA31623.1"/>
    </source>
</evidence>
<evidence type="ECO:0000256" key="1">
    <source>
        <dbReference type="ARBA" id="ARBA00010990"/>
    </source>
</evidence>
<dbReference type="SUPFAM" id="SSF56214">
    <property type="entry name" value="4'-phosphopantetheinyl transferase"/>
    <property type="match status" value="1"/>
</dbReference>
<accession>A0ABZ1EDA9</accession>
<keyword evidence="5" id="KW-1185">Reference proteome</keyword>
<sequence>MSQSPVPGRDTAYVWIGRGVGGRPAPAGLLLRRAGATLLGRAEDEIVVRHGRDGRPLVAVCGAGARVELPVSVSRSGPVVVVAARPGGPVGVDVERCRPLPARELARRWYAPTEAAWLAGRPADGQAADFLRLWTAKEAVGKALGVGLRDGGLRRRMPVPDGPGALRRPGFADGGGWLRPVPGVANLCVGHPPVGGGLVLAVAVVAADGPTVEVVTVQVDVAGNVDGAARRSGHVAAVRNASTERTSLPVVVRGN</sequence>
<dbReference type="PANTHER" id="PTHR12215">
    <property type="entry name" value="PHOSPHOPANTETHEINE TRANSFERASE"/>
    <property type="match status" value="1"/>
</dbReference>
<keyword evidence="2 4" id="KW-0808">Transferase</keyword>
<comment type="similarity">
    <text evidence="1">Belongs to the P-Pant transferase superfamily. Gsp/Sfp/HetI/AcpT family.</text>
</comment>
<evidence type="ECO:0000256" key="2">
    <source>
        <dbReference type="ARBA" id="ARBA00022679"/>
    </source>
</evidence>
<dbReference type="Proteomes" id="UP001334804">
    <property type="component" value="Chromosome"/>
</dbReference>
<proteinExistence type="inferred from homology"/>
<dbReference type="PANTHER" id="PTHR12215:SF10">
    <property type="entry name" value="L-AMINOADIPATE-SEMIALDEHYDE DEHYDROGENASE-PHOSPHOPANTETHEINYL TRANSFERASE"/>
    <property type="match status" value="1"/>
</dbReference>